<protein>
    <recommendedName>
        <fullName evidence="3">glucan 1,4-alpha-glucosidase</fullName>
        <ecNumber evidence="3">3.2.1.3</ecNumber>
    </recommendedName>
    <alternativeName>
        <fullName evidence="9">1,4-alpha-D-glucan glucohydrolase</fullName>
    </alternativeName>
    <alternativeName>
        <fullName evidence="8">Glucan 1,4-alpha-glucosidase</fullName>
    </alternativeName>
</protein>
<dbReference type="AlphaFoldDB" id="M3HQU8"/>
<dbReference type="Pfam" id="PF00723">
    <property type="entry name" value="Glyco_hydro_15"/>
    <property type="match status" value="1"/>
</dbReference>
<feature type="transmembrane region" description="Helical" evidence="10">
    <location>
        <begin position="7"/>
        <end position="29"/>
    </location>
</feature>
<evidence type="ECO:0000313" key="12">
    <source>
        <dbReference type="EMBL" id="EMG49877.1"/>
    </source>
</evidence>
<dbReference type="PRINTS" id="PR00736">
    <property type="entry name" value="GLHYDRLASE15"/>
</dbReference>
<dbReference type="OMA" id="VSHYWNE"/>
<sequence>MTTMRLYHLFTILIFHINFINSLIIPTSFNHFQSLFSYQTSVSSFDDWLSFEKQICINSILGNIGGEYSINKDLLPGVIIASPSTSFPNYYYQWTRDSAITLNLIVDQVYKNPKNTSLINIIEAYIENTMKLQKIPNRSGGVDDYSNLGEPKFEVNLSNFDQNWGRPQRDGPGLRSISIMKYLDFLSDHGLPVTNTNTLHNASYIYHEVIKPDLMYNVKYWNSKGFDLWEEIEDYHFFTSLIQLKSLSNGLEIAKQFNDSLTFQSLLNDSISNLEKFINNDAGFINPYKPYIVSAPTIYQNNKRNGLDIATILASLYTHELTNSSVIIPFDIDNGYVLTTLSSLIADMKIRYPINLQDNLLGVALGRYPEDVYDGYQQTEGNPWFISTATASEFIYRLIHKLRINQQDIVINNSNIDFFKPFINIETENSNENGGLEDELFRWVLEGYSETYRSGWKY</sequence>
<evidence type="ECO:0000259" key="11">
    <source>
        <dbReference type="Pfam" id="PF00723"/>
    </source>
</evidence>
<evidence type="ECO:0000256" key="10">
    <source>
        <dbReference type="SAM" id="Phobius"/>
    </source>
</evidence>
<keyword evidence="7" id="KW-0624">Polysaccharide degradation</keyword>
<evidence type="ECO:0000256" key="3">
    <source>
        <dbReference type="ARBA" id="ARBA00012593"/>
    </source>
</evidence>
<keyword evidence="10" id="KW-0472">Membrane</keyword>
<dbReference type="Gene3D" id="1.50.10.10">
    <property type="match status" value="1"/>
</dbReference>
<evidence type="ECO:0000256" key="5">
    <source>
        <dbReference type="ARBA" id="ARBA00023277"/>
    </source>
</evidence>
<dbReference type="InterPro" id="IPR011613">
    <property type="entry name" value="GH15-like"/>
</dbReference>
<dbReference type="InterPro" id="IPR000165">
    <property type="entry name" value="Glucoamylase"/>
</dbReference>
<feature type="domain" description="GH15-like" evidence="11">
    <location>
        <begin position="61"/>
        <end position="425"/>
    </location>
</feature>
<dbReference type="Proteomes" id="UP000011777">
    <property type="component" value="Unassembled WGS sequence"/>
</dbReference>
<evidence type="ECO:0000313" key="13">
    <source>
        <dbReference type="Proteomes" id="UP000011777"/>
    </source>
</evidence>
<dbReference type="GO" id="GO:0000272">
    <property type="term" value="P:polysaccharide catabolic process"/>
    <property type="evidence" value="ECO:0007669"/>
    <property type="project" value="UniProtKB-KW"/>
</dbReference>
<dbReference type="InterPro" id="IPR012341">
    <property type="entry name" value="6hp_glycosidase-like_sf"/>
</dbReference>
<dbReference type="InterPro" id="IPR008928">
    <property type="entry name" value="6-hairpin_glycosidase_sf"/>
</dbReference>
<dbReference type="eggNOG" id="ENOG502QPM2">
    <property type="taxonomic scope" value="Eukaryota"/>
</dbReference>
<comment type="catalytic activity">
    <reaction evidence="1">
        <text>Hydrolysis of terminal (1-&gt;4)-linked alpha-D-glucose residues successively from non-reducing ends of the chains with release of beta-D-glucose.</text>
        <dbReference type="EC" id="3.2.1.3"/>
    </reaction>
</comment>
<evidence type="ECO:0000256" key="4">
    <source>
        <dbReference type="ARBA" id="ARBA00022801"/>
    </source>
</evidence>
<keyword evidence="4" id="KW-0378">Hydrolase</keyword>
<name>M3HQU8_CANMX</name>
<proteinExistence type="inferred from homology"/>
<gene>
    <name evidence="12" type="ORF">G210_5274</name>
</gene>
<dbReference type="PANTHER" id="PTHR31616:SF9">
    <property type="entry name" value="GLUCOAMYLASE, INTRACELLULAR SPORULATION-SPECIFIC"/>
    <property type="match status" value="1"/>
</dbReference>
<evidence type="ECO:0000256" key="1">
    <source>
        <dbReference type="ARBA" id="ARBA00001863"/>
    </source>
</evidence>
<dbReference type="SUPFAM" id="SSF48208">
    <property type="entry name" value="Six-hairpin glycosidases"/>
    <property type="match status" value="1"/>
</dbReference>
<keyword evidence="6" id="KW-0326">Glycosidase</keyword>
<dbReference type="GO" id="GO:0004339">
    <property type="term" value="F:glucan 1,4-alpha-glucosidase activity"/>
    <property type="evidence" value="ECO:0007669"/>
    <property type="project" value="UniProtKB-EC"/>
</dbReference>
<keyword evidence="10" id="KW-1133">Transmembrane helix</keyword>
<comment type="caution">
    <text evidence="12">The sequence shown here is derived from an EMBL/GenBank/DDBJ whole genome shotgun (WGS) entry which is preliminary data.</text>
</comment>
<dbReference type="EMBL" id="AOGT01000460">
    <property type="protein sequence ID" value="EMG49877.1"/>
    <property type="molecule type" value="Genomic_DNA"/>
</dbReference>
<organism evidence="12 13">
    <name type="scientific">Candida maltosa (strain Xu316)</name>
    <name type="common">Yeast</name>
    <dbReference type="NCBI Taxonomy" id="1245528"/>
    <lineage>
        <taxon>Eukaryota</taxon>
        <taxon>Fungi</taxon>
        <taxon>Dikarya</taxon>
        <taxon>Ascomycota</taxon>
        <taxon>Saccharomycotina</taxon>
        <taxon>Pichiomycetes</taxon>
        <taxon>Debaryomycetaceae</taxon>
        <taxon>Candida/Lodderomyces clade</taxon>
        <taxon>Candida</taxon>
    </lineage>
</organism>
<keyword evidence="5" id="KW-0119">Carbohydrate metabolism</keyword>
<keyword evidence="13" id="KW-1185">Reference proteome</keyword>
<comment type="similarity">
    <text evidence="2">Belongs to the glycosyl hydrolase 15 family.</text>
</comment>
<evidence type="ECO:0000256" key="7">
    <source>
        <dbReference type="ARBA" id="ARBA00023326"/>
    </source>
</evidence>
<dbReference type="EC" id="3.2.1.3" evidence="3"/>
<dbReference type="PANTHER" id="PTHR31616">
    <property type="entry name" value="TREHALASE"/>
    <property type="match status" value="1"/>
</dbReference>
<evidence type="ECO:0000256" key="8">
    <source>
        <dbReference type="ARBA" id="ARBA00033442"/>
    </source>
</evidence>
<evidence type="ECO:0000256" key="6">
    <source>
        <dbReference type="ARBA" id="ARBA00023295"/>
    </source>
</evidence>
<evidence type="ECO:0000256" key="9">
    <source>
        <dbReference type="ARBA" id="ARBA00033473"/>
    </source>
</evidence>
<keyword evidence="10" id="KW-0812">Transmembrane</keyword>
<dbReference type="OrthoDB" id="6123450at2759"/>
<dbReference type="HOGENOM" id="CLU_012173_2_0_1"/>
<dbReference type="STRING" id="1245528.M3HQU8"/>
<dbReference type="GO" id="GO:0000324">
    <property type="term" value="C:fungal-type vacuole"/>
    <property type="evidence" value="ECO:0007669"/>
    <property type="project" value="TreeGrafter"/>
</dbReference>
<evidence type="ECO:0000256" key="2">
    <source>
        <dbReference type="ARBA" id="ARBA00006188"/>
    </source>
</evidence>
<reference evidence="12 13" key="1">
    <citation type="submission" date="2013-02" db="EMBL/GenBank/DDBJ databases">
        <title>Genome sequence of Candida maltosa Xu316, a potential industrial strain for xylitol and ethanol production.</title>
        <authorList>
            <person name="Yu J."/>
            <person name="Wang Q."/>
            <person name="Geng X."/>
            <person name="Bao W."/>
            <person name="He P."/>
            <person name="Cai J."/>
        </authorList>
    </citation>
    <scope>NUCLEOTIDE SEQUENCE [LARGE SCALE GENOMIC DNA]</scope>
    <source>
        <strain evidence="13">Xu316</strain>
    </source>
</reference>
<accession>M3HQU8</accession>